<dbReference type="PANTHER" id="PTHR48200:SF1">
    <property type="entry name" value="AMINOTRANSFERASE-LIKE PLANT MOBILE DOMAIN-CONTAINING PROTEIN"/>
    <property type="match status" value="1"/>
</dbReference>
<name>A0A2N9FE62_FAGSY</name>
<sequence>MASSSNDPDSLVTLHFHDFRVERMRHWWTLLGEDDHADIVGFFGKFPPFMRLQVDRGLLEALASFWDPTHCCFSIGEVDLVPTMEEYAELLQLDRPFSETPVIPIQGPRSNRCLEKYLGLTTAVLRPEIARPEETWRKANISLDLLTKYFSRSGFPVKLARDFIAGKKGWKKFRINAFKIAFAGIFLFPTSAGRIDLGVIPIVFSEGRSIIPAILCETVRSLSYCRRQGEGVPMFCTQLLQLWFCSHLRHFYRLQTPYHFERHTVSQTVNIALPFTGNSRDWASYLLDLPLGEWSWKVTWGPAVWKPWTHCALFDGVPLPGVWGCTGYYPSLALRQFGGVQYPPRLGDLDAVTFDYIPSEDMWRLLSRVEVIWEGRLSEVVLIEDGTSHSLVSRSLRVSASTGQPERVTVLERELEEAQTELLSLRLARAAEREASAARVESLRSTLHHNSVAVANLRRDLEAQRGNVSTLRTMNEFIREQLEISEDAKDQLAETLAETREQLETEQAERTRVQDELDSLRSYTQALVDPATGRPQDIVALRRALDASEEALTSARTSYGGHEALHQINQVMDSLGARARAVLEEHDEGDPALSTALGRFCRETCIRLGH</sequence>
<organism evidence="3">
    <name type="scientific">Fagus sylvatica</name>
    <name type="common">Beechnut</name>
    <dbReference type="NCBI Taxonomy" id="28930"/>
    <lineage>
        <taxon>Eukaryota</taxon>
        <taxon>Viridiplantae</taxon>
        <taxon>Streptophyta</taxon>
        <taxon>Embryophyta</taxon>
        <taxon>Tracheophyta</taxon>
        <taxon>Spermatophyta</taxon>
        <taxon>Magnoliopsida</taxon>
        <taxon>eudicotyledons</taxon>
        <taxon>Gunneridae</taxon>
        <taxon>Pentapetalae</taxon>
        <taxon>rosids</taxon>
        <taxon>fabids</taxon>
        <taxon>Fagales</taxon>
        <taxon>Fagaceae</taxon>
        <taxon>Fagus</taxon>
    </lineage>
</organism>
<dbReference type="InterPro" id="IPR056647">
    <property type="entry name" value="DUF7745"/>
</dbReference>
<keyword evidence="1" id="KW-0175">Coiled coil</keyword>
<dbReference type="EMBL" id="OIVN01000780">
    <property type="protein sequence ID" value="SPC85493.1"/>
    <property type="molecule type" value="Genomic_DNA"/>
</dbReference>
<evidence type="ECO:0000313" key="3">
    <source>
        <dbReference type="EMBL" id="SPC85493.1"/>
    </source>
</evidence>
<accession>A0A2N9FE62</accession>
<evidence type="ECO:0000256" key="1">
    <source>
        <dbReference type="SAM" id="Coils"/>
    </source>
</evidence>
<feature type="domain" description="DUF7745" evidence="2">
    <location>
        <begin position="32"/>
        <end position="374"/>
    </location>
</feature>
<dbReference type="PANTHER" id="PTHR48200">
    <property type="entry name" value="PROTEIN, PUTATIVE-RELATED"/>
    <property type="match status" value="1"/>
</dbReference>
<dbReference type="Pfam" id="PF24924">
    <property type="entry name" value="DUF7745"/>
    <property type="match status" value="1"/>
</dbReference>
<feature type="coiled-coil region" evidence="1">
    <location>
        <begin position="408"/>
        <end position="435"/>
    </location>
</feature>
<feature type="coiled-coil region" evidence="1">
    <location>
        <begin position="475"/>
        <end position="516"/>
    </location>
</feature>
<dbReference type="AlphaFoldDB" id="A0A2N9FE62"/>
<gene>
    <name evidence="3" type="ORF">FSB_LOCUS13375</name>
</gene>
<proteinExistence type="predicted"/>
<protein>
    <recommendedName>
        <fullName evidence="2">DUF7745 domain-containing protein</fullName>
    </recommendedName>
</protein>
<evidence type="ECO:0000259" key="2">
    <source>
        <dbReference type="Pfam" id="PF24924"/>
    </source>
</evidence>
<reference evidence="3" key="1">
    <citation type="submission" date="2018-02" db="EMBL/GenBank/DDBJ databases">
        <authorList>
            <person name="Cohen D.B."/>
            <person name="Kent A.D."/>
        </authorList>
    </citation>
    <scope>NUCLEOTIDE SEQUENCE</scope>
</reference>